<feature type="signal peptide" evidence="1">
    <location>
        <begin position="1"/>
        <end position="28"/>
    </location>
</feature>
<dbReference type="OrthoDB" id="3530191at2"/>
<comment type="caution">
    <text evidence="2">The sequence shown here is derived from an EMBL/GenBank/DDBJ whole genome shotgun (WGS) entry which is preliminary data.</text>
</comment>
<protein>
    <submittedName>
        <fullName evidence="2">Uncharacterized protein</fullName>
    </submittedName>
</protein>
<dbReference type="AlphaFoldDB" id="A0A4U0S2N9"/>
<name>A0A4U0S2N9_9ACTN</name>
<evidence type="ECO:0000256" key="1">
    <source>
        <dbReference type="SAM" id="SignalP"/>
    </source>
</evidence>
<keyword evidence="3" id="KW-1185">Reference proteome</keyword>
<evidence type="ECO:0000313" key="3">
    <source>
        <dbReference type="Proteomes" id="UP000305778"/>
    </source>
</evidence>
<reference evidence="2 3" key="1">
    <citation type="submission" date="2019-04" db="EMBL/GenBank/DDBJ databases">
        <title>Streptomyces oryziradicis sp. nov., a novel actinomycete isolated from rhizosphere soil of rice (Oryza sativa L.).</title>
        <authorList>
            <person name="Li C."/>
        </authorList>
    </citation>
    <scope>NUCLEOTIDE SEQUENCE [LARGE SCALE GENOMIC DNA]</scope>
    <source>
        <strain evidence="2 3">NEAU-C40</strain>
    </source>
</reference>
<feature type="chain" id="PRO_5020481533" evidence="1">
    <location>
        <begin position="29"/>
        <end position="177"/>
    </location>
</feature>
<dbReference type="Proteomes" id="UP000305778">
    <property type="component" value="Unassembled WGS sequence"/>
</dbReference>
<accession>A0A4U0S2N9</accession>
<dbReference type="RefSeq" id="WP_136728535.1">
    <property type="nucleotide sequence ID" value="NZ_SUMC01000056.1"/>
</dbReference>
<gene>
    <name evidence="2" type="ORF">FCI23_36860</name>
</gene>
<organism evidence="2 3">
    <name type="scientific">Actinacidiphila oryziradicis</name>
    <dbReference type="NCBI Taxonomy" id="2571141"/>
    <lineage>
        <taxon>Bacteria</taxon>
        <taxon>Bacillati</taxon>
        <taxon>Actinomycetota</taxon>
        <taxon>Actinomycetes</taxon>
        <taxon>Kitasatosporales</taxon>
        <taxon>Streptomycetaceae</taxon>
        <taxon>Actinacidiphila</taxon>
    </lineage>
</organism>
<keyword evidence="1" id="KW-0732">Signal</keyword>
<dbReference type="EMBL" id="SUMC01000056">
    <property type="protein sequence ID" value="TKA03136.1"/>
    <property type="molecule type" value="Genomic_DNA"/>
</dbReference>
<evidence type="ECO:0000313" key="2">
    <source>
        <dbReference type="EMBL" id="TKA03136.1"/>
    </source>
</evidence>
<sequence length="177" mass="18713">MKRSVRATGVAAAAGILALCTAGAPAQATTQSGEPVVTHPVEQSFNYTAGEVCAFPAHVDFPVSDLTLRTWADSSGKPVFSIESGPLVMGVTNLANGKTVQRDISGTGTLTYPDPNSFILSGDNWSAGFHTTDRPMHNHWIVAYGYMSVKVTTVNGQTSRTLLALHGPYEDLCETLA</sequence>
<proteinExistence type="predicted"/>